<evidence type="ECO:0000256" key="10">
    <source>
        <dbReference type="ARBA" id="ARBA00023136"/>
    </source>
</evidence>
<keyword evidence="2 11" id="KW-1003">Cell membrane</keyword>
<evidence type="ECO:0000256" key="8">
    <source>
        <dbReference type="ARBA" id="ARBA00022989"/>
    </source>
</evidence>
<keyword evidence="5 11" id="KW-0547">Nucleotide-binding</keyword>
<keyword evidence="10 11" id="KW-0472">Membrane</keyword>
<evidence type="ECO:0000256" key="7">
    <source>
        <dbReference type="ARBA" id="ARBA00022958"/>
    </source>
</evidence>
<accession>A0AAX0S053</accession>
<dbReference type="AlphaFoldDB" id="A0AAX0S053"/>
<dbReference type="RefSeq" id="WP_098177635.1">
    <property type="nucleotide sequence ID" value="NZ_NUEQ01000101.1"/>
</dbReference>
<proteinExistence type="inferred from homology"/>
<dbReference type="HAMAP" id="MF_00276">
    <property type="entry name" value="KdpC"/>
    <property type="match status" value="1"/>
</dbReference>
<sequence>MLKNIRTVFVLLFICGIAYPLLMTMLAQVIMPVKAEGSLIKNESGEIIGSEMIGQSFKDPGYFHGRISSINYDAAVSGAPNYSPSNKEMIERTLNDIEEFSNENPTVDKADVPSDLMTNSASGLDPNVSPQGAIVQVPRIANERGLSEKSLYNLVDEYTESRSFGLFGEPRINVLKLNIALDELE</sequence>
<keyword evidence="12" id="KW-0378">Hydrolase</keyword>
<keyword evidence="6 11" id="KW-0067">ATP-binding</keyword>
<dbReference type="GO" id="GO:0005524">
    <property type="term" value="F:ATP binding"/>
    <property type="evidence" value="ECO:0007669"/>
    <property type="project" value="UniProtKB-UniRule"/>
</dbReference>
<evidence type="ECO:0000313" key="12">
    <source>
        <dbReference type="EMBL" id="PEJ27334.1"/>
    </source>
</evidence>
<keyword evidence="7 11" id="KW-0630">Potassium</keyword>
<comment type="caution">
    <text evidence="12">The sequence shown here is derived from an EMBL/GenBank/DDBJ whole genome shotgun (WGS) entry which is preliminary data.</text>
</comment>
<dbReference type="GO" id="GO:0005886">
    <property type="term" value="C:plasma membrane"/>
    <property type="evidence" value="ECO:0007669"/>
    <property type="project" value="UniProtKB-SubCell"/>
</dbReference>
<keyword evidence="9 11" id="KW-0406">Ion transport</keyword>
<evidence type="ECO:0000313" key="13">
    <source>
        <dbReference type="Proteomes" id="UP000220106"/>
    </source>
</evidence>
<dbReference type="Proteomes" id="UP000220106">
    <property type="component" value="Unassembled WGS sequence"/>
</dbReference>
<comment type="function">
    <text evidence="11">Part of the high-affinity ATP-driven potassium transport (or Kdp) system, which catalyzes the hydrolysis of ATP coupled with the electrogenic transport of potassium into the cytoplasm. This subunit acts as a catalytic chaperone that increases the ATP-binding affinity of the ATP-hydrolyzing subunit KdpB by the formation of a transient KdpB/KdpC/ATP ternary complex.</text>
</comment>
<comment type="subcellular location">
    <subcellularLocation>
        <location evidence="11">Cell membrane</location>
        <topology evidence="11">Single-pass membrane protein</topology>
    </subcellularLocation>
</comment>
<name>A0AAX0S053_9BACI</name>
<evidence type="ECO:0000256" key="11">
    <source>
        <dbReference type="HAMAP-Rule" id="MF_00276"/>
    </source>
</evidence>
<keyword evidence="3 11" id="KW-0633">Potassium transport</keyword>
<keyword evidence="4 11" id="KW-0812">Transmembrane</keyword>
<reference evidence="12 13" key="1">
    <citation type="submission" date="2017-09" db="EMBL/GenBank/DDBJ databases">
        <title>Large-scale bioinformatics analysis of Bacillus genomes uncovers conserved roles of natural products in bacterial physiology.</title>
        <authorList>
            <consortium name="Agbiome Team Llc"/>
            <person name="Bleich R.M."/>
            <person name="Kirk G.J."/>
            <person name="Santa Maria K.C."/>
            <person name="Allen S.E."/>
            <person name="Farag S."/>
            <person name="Shank E.A."/>
            <person name="Bowers A."/>
        </authorList>
    </citation>
    <scope>NUCLEOTIDE SEQUENCE [LARGE SCALE GENOMIC DNA]</scope>
    <source>
        <strain evidence="12 13">AFS003229</strain>
    </source>
</reference>
<protein>
    <recommendedName>
        <fullName evidence="11">Potassium-transporting ATPase KdpC subunit</fullName>
    </recommendedName>
    <alternativeName>
        <fullName evidence="11">ATP phosphohydrolase [potassium-transporting] C chain</fullName>
    </alternativeName>
    <alternativeName>
        <fullName evidence="11">Potassium-binding and translocating subunit C</fullName>
    </alternativeName>
    <alternativeName>
        <fullName evidence="11">Potassium-translocating ATPase C chain</fullName>
    </alternativeName>
</protein>
<dbReference type="GO" id="GO:0008556">
    <property type="term" value="F:P-type potassium transmembrane transporter activity"/>
    <property type="evidence" value="ECO:0007669"/>
    <property type="project" value="InterPro"/>
</dbReference>
<evidence type="ECO:0000256" key="2">
    <source>
        <dbReference type="ARBA" id="ARBA00022475"/>
    </source>
</evidence>
<dbReference type="NCBIfam" id="NF001454">
    <property type="entry name" value="PRK00315.1"/>
    <property type="match status" value="1"/>
</dbReference>
<dbReference type="NCBIfam" id="TIGR00681">
    <property type="entry name" value="kdpC"/>
    <property type="match status" value="1"/>
</dbReference>
<gene>
    <name evidence="11" type="primary">kdpC</name>
    <name evidence="12" type="ORF">CN689_23805</name>
</gene>
<evidence type="ECO:0000256" key="6">
    <source>
        <dbReference type="ARBA" id="ARBA00022840"/>
    </source>
</evidence>
<organism evidence="12 13">
    <name type="scientific">Peribacillus butanolivorans</name>
    <dbReference type="NCBI Taxonomy" id="421767"/>
    <lineage>
        <taxon>Bacteria</taxon>
        <taxon>Bacillati</taxon>
        <taxon>Bacillota</taxon>
        <taxon>Bacilli</taxon>
        <taxon>Bacillales</taxon>
        <taxon>Bacillaceae</taxon>
        <taxon>Peribacillus</taxon>
    </lineage>
</organism>
<dbReference type="Pfam" id="PF02669">
    <property type="entry name" value="KdpC"/>
    <property type="match status" value="1"/>
</dbReference>
<evidence type="ECO:0000256" key="1">
    <source>
        <dbReference type="ARBA" id="ARBA00022448"/>
    </source>
</evidence>
<dbReference type="PIRSF" id="PIRSF001296">
    <property type="entry name" value="K_ATPase_KdpC"/>
    <property type="match status" value="1"/>
</dbReference>
<evidence type="ECO:0000256" key="4">
    <source>
        <dbReference type="ARBA" id="ARBA00022692"/>
    </source>
</evidence>
<keyword evidence="8 11" id="KW-1133">Transmembrane helix</keyword>
<evidence type="ECO:0000256" key="5">
    <source>
        <dbReference type="ARBA" id="ARBA00022741"/>
    </source>
</evidence>
<dbReference type="PANTHER" id="PTHR30042">
    <property type="entry name" value="POTASSIUM-TRANSPORTING ATPASE C CHAIN"/>
    <property type="match status" value="1"/>
</dbReference>
<dbReference type="EMBL" id="NUEQ01000101">
    <property type="protein sequence ID" value="PEJ27334.1"/>
    <property type="molecule type" value="Genomic_DNA"/>
</dbReference>
<dbReference type="PANTHER" id="PTHR30042:SF2">
    <property type="entry name" value="POTASSIUM-TRANSPORTING ATPASE KDPC SUBUNIT"/>
    <property type="match status" value="1"/>
</dbReference>
<dbReference type="GO" id="GO:0016787">
    <property type="term" value="F:hydrolase activity"/>
    <property type="evidence" value="ECO:0007669"/>
    <property type="project" value="UniProtKB-KW"/>
</dbReference>
<dbReference type="InterPro" id="IPR003820">
    <property type="entry name" value="KdpC"/>
</dbReference>
<evidence type="ECO:0000256" key="9">
    <source>
        <dbReference type="ARBA" id="ARBA00023065"/>
    </source>
</evidence>
<keyword evidence="1 11" id="KW-0813">Transport</keyword>
<evidence type="ECO:0000256" key="3">
    <source>
        <dbReference type="ARBA" id="ARBA00022538"/>
    </source>
</evidence>
<comment type="similarity">
    <text evidence="11">Belongs to the KdpC family.</text>
</comment>
<comment type="subunit">
    <text evidence="11">The system is composed of three essential subunits: KdpA, KdpB and KdpC.</text>
</comment>